<sequence>MTRWIPAIAPGVVFENVGDQTLVLVGNPPQVVRLSQEATELLTLIQQNPGNEIEQTPALSQLVDLGVVDGPSTSALSRRNVLQLSAVAGAVGLSTVLLPNVAMASSTESSPFDITGTYQIDGSGNVGLRLDPGPVTKAQAGSLTLQSGFDTFGSGGEFWTTVTSSTGWVDPAGGPLLGTFTFDGDEYTVTFREISPG</sequence>
<accession>A0A2L2BS75</accession>
<evidence type="ECO:0000313" key="2">
    <source>
        <dbReference type="Proteomes" id="UP000243077"/>
    </source>
</evidence>
<reference evidence="1 2" key="1">
    <citation type="submission" date="2018-02" db="EMBL/GenBank/DDBJ databases">
        <title>Complete genome of the streamlined marine actinobacterium Pontimonas salivibrio CL-TW6 adapted to coastal planktonic lifestype.</title>
        <authorList>
            <person name="Cho B.C."/>
            <person name="Hardies S.C."/>
            <person name="Jang G.I."/>
            <person name="Hwang C.Y."/>
        </authorList>
    </citation>
    <scope>NUCLEOTIDE SEQUENCE [LARGE SCALE GENOMIC DNA]</scope>
    <source>
        <strain evidence="1 2">CL-TW6</strain>
    </source>
</reference>
<evidence type="ECO:0008006" key="3">
    <source>
        <dbReference type="Google" id="ProtNLM"/>
    </source>
</evidence>
<dbReference type="EMBL" id="CP026923">
    <property type="protein sequence ID" value="AVG24534.1"/>
    <property type="molecule type" value="Genomic_DNA"/>
</dbReference>
<dbReference type="AlphaFoldDB" id="A0A2L2BS75"/>
<protein>
    <recommendedName>
        <fullName evidence="3">Twin-arginine translocation signal domain-containing protein</fullName>
    </recommendedName>
</protein>
<dbReference type="InterPro" id="IPR019546">
    <property type="entry name" value="TAT_signal_bac_arc"/>
</dbReference>
<gene>
    <name evidence="1" type="ORF">C3B54_111597</name>
</gene>
<keyword evidence="2" id="KW-1185">Reference proteome</keyword>
<dbReference type="KEGG" id="psai:C3B54_111597"/>
<evidence type="ECO:0000313" key="1">
    <source>
        <dbReference type="EMBL" id="AVG24534.1"/>
    </source>
</evidence>
<dbReference type="NCBIfam" id="TIGR01409">
    <property type="entry name" value="TAT_signal_seq"/>
    <property type="match status" value="1"/>
</dbReference>
<organism evidence="1 2">
    <name type="scientific">Pontimonas salivibrio</name>
    <dbReference type="NCBI Taxonomy" id="1159327"/>
    <lineage>
        <taxon>Bacteria</taxon>
        <taxon>Bacillati</taxon>
        <taxon>Actinomycetota</taxon>
        <taxon>Actinomycetes</taxon>
        <taxon>Micrococcales</taxon>
        <taxon>Microbacteriaceae</taxon>
        <taxon>Pontimonas</taxon>
    </lineage>
</organism>
<name>A0A2L2BS75_9MICO</name>
<proteinExistence type="predicted"/>
<dbReference type="Proteomes" id="UP000243077">
    <property type="component" value="Chromosome"/>
</dbReference>
<dbReference type="RefSeq" id="WP_104913997.1">
    <property type="nucleotide sequence ID" value="NZ_CP026923.1"/>
</dbReference>